<feature type="compositionally biased region" description="Low complexity" evidence="1">
    <location>
        <begin position="49"/>
        <end position="69"/>
    </location>
</feature>
<proteinExistence type="predicted"/>
<keyword evidence="2" id="KW-0472">Membrane</keyword>
<evidence type="ECO:0000313" key="4">
    <source>
        <dbReference type="Proteomes" id="UP001501490"/>
    </source>
</evidence>
<feature type="transmembrane region" description="Helical" evidence="2">
    <location>
        <begin position="196"/>
        <end position="216"/>
    </location>
</feature>
<evidence type="ECO:0000313" key="3">
    <source>
        <dbReference type="EMBL" id="GAA3638742.1"/>
    </source>
</evidence>
<accession>A0ABP7AR48</accession>
<feature type="compositionally biased region" description="Pro residues" evidence="1">
    <location>
        <begin position="70"/>
        <end position="104"/>
    </location>
</feature>
<dbReference type="EMBL" id="BAABAB010000049">
    <property type="protein sequence ID" value="GAA3638742.1"/>
    <property type="molecule type" value="Genomic_DNA"/>
</dbReference>
<evidence type="ECO:0008006" key="5">
    <source>
        <dbReference type="Google" id="ProtNLM"/>
    </source>
</evidence>
<feature type="compositionally biased region" description="Low complexity" evidence="1">
    <location>
        <begin position="105"/>
        <end position="114"/>
    </location>
</feature>
<evidence type="ECO:0000256" key="2">
    <source>
        <dbReference type="SAM" id="Phobius"/>
    </source>
</evidence>
<sequence>MASGDVICEDCGETNKPGTEFCIACGAYLGWQAQPASPSANEVTQPMQAAPAARSAAPAAAAATGSAPTTSPPARTPAGPPARPAAPPRQPLPGPGIQPAPPQQQSPAAGYPAADATVAAPVEAAATGCPSCGRTVEPGRRFCGHCGHQLIMPGGAAVPAARQPTKRDTWWSRLWDSKDRAARRAFRRNLPPLYRWRRLVIIVLSLALVAGGLTLLRHSPKSLVMSGYYNIKKTVVQVQPVNARTIPAGQSAGGTDPSALVDNTKGAWLMTWNAQTKGTPCGTPPTTPVIELWFDPIRVRRLDVWPGLAKEDPSRLLQYRPKQIWVAYGDHCQSFPIANVESVQLPLDTKVPVGSIRIGVESAWPPDQTPGQDVLGFSEIRVQARPRT</sequence>
<gene>
    <name evidence="3" type="ORF">GCM10022236_46450</name>
</gene>
<feature type="compositionally biased region" description="Polar residues" evidence="1">
    <location>
        <begin position="34"/>
        <end position="47"/>
    </location>
</feature>
<reference evidence="4" key="1">
    <citation type="journal article" date="2019" name="Int. J. Syst. Evol. Microbiol.">
        <title>The Global Catalogue of Microorganisms (GCM) 10K type strain sequencing project: providing services to taxonomists for standard genome sequencing and annotation.</title>
        <authorList>
            <consortium name="The Broad Institute Genomics Platform"/>
            <consortium name="The Broad Institute Genome Sequencing Center for Infectious Disease"/>
            <person name="Wu L."/>
            <person name="Ma J."/>
        </authorList>
    </citation>
    <scope>NUCLEOTIDE SEQUENCE [LARGE SCALE GENOMIC DNA]</scope>
    <source>
        <strain evidence="4">JCM 16929</strain>
    </source>
</reference>
<feature type="region of interest" description="Disordered" evidence="1">
    <location>
        <begin position="34"/>
        <end position="114"/>
    </location>
</feature>
<evidence type="ECO:0000256" key="1">
    <source>
        <dbReference type="SAM" id="MobiDB-lite"/>
    </source>
</evidence>
<name>A0ABP7AR48_9ACTN</name>
<comment type="caution">
    <text evidence="3">The sequence shown here is derived from an EMBL/GenBank/DDBJ whole genome shotgun (WGS) entry which is preliminary data.</text>
</comment>
<keyword evidence="4" id="KW-1185">Reference proteome</keyword>
<keyword evidence="2" id="KW-1133">Transmembrane helix</keyword>
<keyword evidence="2" id="KW-0812">Transmembrane</keyword>
<protein>
    <recommendedName>
        <fullName evidence="5">Zinc-ribbon domain-containing protein</fullName>
    </recommendedName>
</protein>
<organism evidence="3 4">
    <name type="scientific">Microlunatus ginsengisoli</name>
    <dbReference type="NCBI Taxonomy" id="363863"/>
    <lineage>
        <taxon>Bacteria</taxon>
        <taxon>Bacillati</taxon>
        <taxon>Actinomycetota</taxon>
        <taxon>Actinomycetes</taxon>
        <taxon>Propionibacteriales</taxon>
        <taxon>Propionibacteriaceae</taxon>
        <taxon>Microlunatus</taxon>
    </lineage>
</organism>
<dbReference type="Proteomes" id="UP001501490">
    <property type="component" value="Unassembled WGS sequence"/>
</dbReference>